<organism evidence="2 3">
    <name type="scientific">Protomyces lactucae-debilis</name>
    <dbReference type="NCBI Taxonomy" id="2754530"/>
    <lineage>
        <taxon>Eukaryota</taxon>
        <taxon>Fungi</taxon>
        <taxon>Dikarya</taxon>
        <taxon>Ascomycota</taxon>
        <taxon>Taphrinomycotina</taxon>
        <taxon>Taphrinomycetes</taxon>
        <taxon>Taphrinales</taxon>
        <taxon>Protomycetaceae</taxon>
        <taxon>Protomyces</taxon>
    </lineage>
</organism>
<evidence type="ECO:0000313" key="3">
    <source>
        <dbReference type="Proteomes" id="UP000193685"/>
    </source>
</evidence>
<keyword evidence="1" id="KW-0812">Transmembrane</keyword>
<keyword evidence="1" id="KW-0472">Membrane</keyword>
<reference evidence="2 3" key="1">
    <citation type="submission" date="2016-07" db="EMBL/GenBank/DDBJ databases">
        <title>Pervasive Adenine N6-methylation of Active Genes in Fungi.</title>
        <authorList>
            <consortium name="DOE Joint Genome Institute"/>
            <person name="Mondo S.J."/>
            <person name="Dannebaum R.O."/>
            <person name="Kuo R.C."/>
            <person name="Labutti K."/>
            <person name="Haridas S."/>
            <person name="Kuo A."/>
            <person name="Salamov A."/>
            <person name="Ahrendt S.R."/>
            <person name="Lipzen A."/>
            <person name="Sullivan W."/>
            <person name="Andreopoulos W.B."/>
            <person name="Clum A."/>
            <person name="Lindquist E."/>
            <person name="Daum C."/>
            <person name="Ramamoorthy G.K."/>
            <person name="Gryganskyi A."/>
            <person name="Culley D."/>
            <person name="Magnuson J.K."/>
            <person name="James T.Y."/>
            <person name="O'Malley M.A."/>
            <person name="Stajich J.E."/>
            <person name="Spatafora J.W."/>
            <person name="Visel A."/>
            <person name="Grigoriev I.V."/>
        </authorList>
    </citation>
    <scope>NUCLEOTIDE SEQUENCE [LARGE SCALE GENOMIC DNA]</scope>
    <source>
        <strain evidence="2 3">12-1054</strain>
    </source>
</reference>
<dbReference type="Proteomes" id="UP000193685">
    <property type="component" value="Unassembled WGS sequence"/>
</dbReference>
<sequence>MAEFRYTTSRLTQEIAQQKPRFGCMTGWSRHKDSRLRPSSQKSNLHSEKRNLLEALEASRTFFYVLYHTLFNFTAKTLPITMQIIATTSLFSACLFTSAMAMALPAAHKHAASAHGITLVDSSFAQAQDEIVAFGTRPVDRTLSAVQFHNPSAQDNIISELDFHELVFGLK</sequence>
<feature type="transmembrane region" description="Helical" evidence="1">
    <location>
        <begin position="80"/>
        <end position="104"/>
    </location>
</feature>
<dbReference type="RefSeq" id="XP_040724281.1">
    <property type="nucleotide sequence ID" value="XM_040870592.1"/>
</dbReference>
<dbReference type="AlphaFoldDB" id="A0A1Y2F946"/>
<keyword evidence="1" id="KW-1133">Transmembrane helix</keyword>
<dbReference type="EMBL" id="MCFI01000013">
    <property type="protein sequence ID" value="ORY80393.1"/>
    <property type="molecule type" value="Genomic_DNA"/>
</dbReference>
<gene>
    <name evidence="2" type="ORF">BCR37DRAFT_388123</name>
</gene>
<evidence type="ECO:0000313" key="2">
    <source>
        <dbReference type="EMBL" id="ORY80393.1"/>
    </source>
</evidence>
<evidence type="ECO:0000256" key="1">
    <source>
        <dbReference type="SAM" id="Phobius"/>
    </source>
</evidence>
<dbReference type="GeneID" id="63787191"/>
<comment type="caution">
    <text evidence="2">The sequence shown here is derived from an EMBL/GenBank/DDBJ whole genome shotgun (WGS) entry which is preliminary data.</text>
</comment>
<protein>
    <submittedName>
        <fullName evidence="2">Uncharacterized protein</fullName>
    </submittedName>
</protein>
<keyword evidence="3" id="KW-1185">Reference proteome</keyword>
<proteinExistence type="predicted"/>
<name>A0A1Y2F946_PROLT</name>
<accession>A0A1Y2F946</accession>